<dbReference type="Pfam" id="PF13499">
    <property type="entry name" value="EF-hand_7"/>
    <property type="match status" value="1"/>
</dbReference>
<dbReference type="EnsemblProtists" id="EKX40626">
    <property type="protein sequence ID" value="EKX40626"/>
    <property type="gene ID" value="GUITHDRAFT_113414"/>
</dbReference>
<dbReference type="KEGG" id="gtt:GUITHDRAFT_113414"/>
<dbReference type="PANTHER" id="PTHR23050">
    <property type="entry name" value="CALCIUM BINDING PROTEIN"/>
    <property type="match status" value="1"/>
</dbReference>
<dbReference type="Gene3D" id="1.10.238.10">
    <property type="entry name" value="EF-hand"/>
    <property type="match status" value="1"/>
</dbReference>
<dbReference type="FunFam" id="1.10.238.10:FF:000003">
    <property type="entry name" value="Calmodulin A"/>
    <property type="match status" value="1"/>
</dbReference>
<organism evidence="5">
    <name type="scientific">Guillardia theta (strain CCMP2712)</name>
    <name type="common">Cryptophyte</name>
    <dbReference type="NCBI Taxonomy" id="905079"/>
    <lineage>
        <taxon>Eukaryota</taxon>
        <taxon>Cryptophyceae</taxon>
        <taxon>Pyrenomonadales</taxon>
        <taxon>Geminigeraceae</taxon>
        <taxon>Guillardia</taxon>
    </lineage>
</organism>
<dbReference type="PROSITE" id="PS00018">
    <property type="entry name" value="EF_HAND_1"/>
    <property type="match status" value="2"/>
</dbReference>
<keyword evidence="7" id="KW-1185">Reference proteome</keyword>
<reference evidence="6" key="3">
    <citation type="submission" date="2016-03" db="UniProtKB">
        <authorList>
            <consortium name="EnsemblProtists"/>
        </authorList>
    </citation>
    <scope>IDENTIFICATION</scope>
</reference>
<dbReference type="EMBL" id="JH993030">
    <property type="protein sequence ID" value="EKX40626.1"/>
    <property type="molecule type" value="Genomic_DNA"/>
</dbReference>
<feature type="domain" description="EF-hand" evidence="4">
    <location>
        <begin position="39"/>
        <end position="74"/>
    </location>
</feature>
<dbReference type="InterPro" id="IPR011992">
    <property type="entry name" value="EF-hand-dom_pair"/>
</dbReference>
<evidence type="ECO:0000313" key="5">
    <source>
        <dbReference type="EMBL" id="EKX40626.1"/>
    </source>
</evidence>
<dbReference type="InterPro" id="IPR002048">
    <property type="entry name" value="EF_hand_dom"/>
</dbReference>
<protein>
    <recommendedName>
        <fullName evidence="4">EF-hand domain-containing protein</fullName>
    </recommendedName>
</protein>
<accession>L1IWL0</accession>
<dbReference type="RefSeq" id="XP_005827606.1">
    <property type="nucleotide sequence ID" value="XM_005827549.1"/>
</dbReference>
<dbReference type="Proteomes" id="UP000011087">
    <property type="component" value="Unassembled WGS sequence"/>
</dbReference>
<evidence type="ECO:0000313" key="6">
    <source>
        <dbReference type="EnsemblProtists" id="EKX40626"/>
    </source>
</evidence>
<feature type="compositionally biased region" description="Low complexity" evidence="3">
    <location>
        <begin position="1"/>
        <end position="18"/>
    </location>
</feature>
<name>L1IWL0_GUITC</name>
<dbReference type="PROSITE" id="PS50222">
    <property type="entry name" value="EF_HAND_2"/>
    <property type="match status" value="2"/>
</dbReference>
<feature type="region of interest" description="Disordered" evidence="3">
    <location>
        <begin position="1"/>
        <end position="20"/>
    </location>
</feature>
<dbReference type="GeneID" id="17297255"/>
<gene>
    <name evidence="5" type="ORF">GUITHDRAFT_113414</name>
</gene>
<dbReference type="STRING" id="905079.L1IWL0"/>
<keyword evidence="2" id="KW-0106">Calcium</keyword>
<dbReference type="GO" id="GO:0005509">
    <property type="term" value="F:calcium ion binding"/>
    <property type="evidence" value="ECO:0007669"/>
    <property type="project" value="InterPro"/>
</dbReference>
<sequence>MPKSSGSSRKLSQRSMSSDVGAMTLMEKRLLEKQTSKFLLDSDIRNIFQQFDRDGNGYLGAADLAKVYKAIGENLDDDLIDELIREADKDGDGQIAYPEFYALIKVLEAEGGGMRDPNAKPAPVRQVSKKGRKDESSDSDGTTESSSGSY</sequence>
<reference evidence="7" key="2">
    <citation type="submission" date="2012-11" db="EMBL/GenBank/DDBJ databases">
        <authorList>
            <person name="Kuo A."/>
            <person name="Curtis B.A."/>
            <person name="Tanifuji G."/>
            <person name="Burki F."/>
            <person name="Gruber A."/>
            <person name="Irimia M."/>
            <person name="Maruyama S."/>
            <person name="Arias M.C."/>
            <person name="Ball S.G."/>
            <person name="Gile G.H."/>
            <person name="Hirakawa Y."/>
            <person name="Hopkins J.F."/>
            <person name="Rensing S.A."/>
            <person name="Schmutz J."/>
            <person name="Symeonidi A."/>
            <person name="Elias M."/>
            <person name="Eveleigh R.J."/>
            <person name="Herman E.K."/>
            <person name="Klute M.J."/>
            <person name="Nakayama T."/>
            <person name="Obornik M."/>
            <person name="Reyes-Prieto A."/>
            <person name="Armbrust E.V."/>
            <person name="Aves S.J."/>
            <person name="Beiko R.G."/>
            <person name="Coutinho P."/>
            <person name="Dacks J.B."/>
            <person name="Durnford D.G."/>
            <person name="Fast N.M."/>
            <person name="Green B.R."/>
            <person name="Grisdale C."/>
            <person name="Hempe F."/>
            <person name="Henrissat B."/>
            <person name="Hoppner M.P."/>
            <person name="Ishida K.-I."/>
            <person name="Kim E."/>
            <person name="Koreny L."/>
            <person name="Kroth P.G."/>
            <person name="Liu Y."/>
            <person name="Malik S.-B."/>
            <person name="Maier U.G."/>
            <person name="McRose D."/>
            <person name="Mock T."/>
            <person name="Neilson J.A."/>
            <person name="Onodera N.T."/>
            <person name="Poole A.M."/>
            <person name="Pritham E.J."/>
            <person name="Richards T.A."/>
            <person name="Rocap G."/>
            <person name="Roy S.W."/>
            <person name="Sarai C."/>
            <person name="Schaack S."/>
            <person name="Shirato S."/>
            <person name="Slamovits C.H."/>
            <person name="Spencer D.F."/>
            <person name="Suzuki S."/>
            <person name="Worden A.Z."/>
            <person name="Zauner S."/>
            <person name="Barry K."/>
            <person name="Bell C."/>
            <person name="Bharti A.K."/>
            <person name="Crow J.A."/>
            <person name="Grimwood J."/>
            <person name="Kramer R."/>
            <person name="Lindquist E."/>
            <person name="Lucas S."/>
            <person name="Salamov A."/>
            <person name="McFadden G.I."/>
            <person name="Lane C.E."/>
            <person name="Keeling P.J."/>
            <person name="Gray M.W."/>
            <person name="Grigoriev I.V."/>
            <person name="Archibald J.M."/>
        </authorList>
    </citation>
    <scope>NUCLEOTIDE SEQUENCE</scope>
    <source>
        <strain evidence="7">CCMP2712</strain>
    </source>
</reference>
<evidence type="ECO:0000256" key="1">
    <source>
        <dbReference type="ARBA" id="ARBA00022737"/>
    </source>
</evidence>
<feature type="region of interest" description="Disordered" evidence="3">
    <location>
        <begin position="112"/>
        <end position="150"/>
    </location>
</feature>
<proteinExistence type="predicted"/>
<evidence type="ECO:0000259" key="4">
    <source>
        <dbReference type="PROSITE" id="PS50222"/>
    </source>
</evidence>
<dbReference type="SMART" id="SM00054">
    <property type="entry name" value="EFh"/>
    <property type="match status" value="2"/>
</dbReference>
<dbReference type="SUPFAM" id="SSF47473">
    <property type="entry name" value="EF-hand"/>
    <property type="match status" value="1"/>
</dbReference>
<reference evidence="5 7" key="1">
    <citation type="journal article" date="2012" name="Nature">
        <title>Algal genomes reveal evolutionary mosaicism and the fate of nucleomorphs.</title>
        <authorList>
            <consortium name="DOE Joint Genome Institute"/>
            <person name="Curtis B.A."/>
            <person name="Tanifuji G."/>
            <person name="Burki F."/>
            <person name="Gruber A."/>
            <person name="Irimia M."/>
            <person name="Maruyama S."/>
            <person name="Arias M.C."/>
            <person name="Ball S.G."/>
            <person name="Gile G.H."/>
            <person name="Hirakawa Y."/>
            <person name="Hopkins J.F."/>
            <person name="Kuo A."/>
            <person name="Rensing S.A."/>
            <person name="Schmutz J."/>
            <person name="Symeonidi A."/>
            <person name="Elias M."/>
            <person name="Eveleigh R.J."/>
            <person name="Herman E.K."/>
            <person name="Klute M.J."/>
            <person name="Nakayama T."/>
            <person name="Obornik M."/>
            <person name="Reyes-Prieto A."/>
            <person name="Armbrust E.V."/>
            <person name="Aves S.J."/>
            <person name="Beiko R.G."/>
            <person name="Coutinho P."/>
            <person name="Dacks J.B."/>
            <person name="Durnford D.G."/>
            <person name="Fast N.M."/>
            <person name="Green B.R."/>
            <person name="Grisdale C.J."/>
            <person name="Hempel F."/>
            <person name="Henrissat B."/>
            <person name="Hoppner M.P."/>
            <person name="Ishida K."/>
            <person name="Kim E."/>
            <person name="Koreny L."/>
            <person name="Kroth P.G."/>
            <person name="Liu Y."/>
            <person name="Malik S.B."/>
            <person name="Maier U.G."/>
            <person name="McRose D."/>
            <person name="Mock T."/>
            <person name="Neilson J.A."/>
            <person name="Onodera N.T."/>
            <person name="Poole A.M."/>
            <person name="Pritham E.J."/>
            <person name="Richards T.A."/>
            <person name="Rocap G."/>
            <person name="Roy S.W."/>
            <person name="Sarai C."/>
            <person name="Schaack S."/>
            <person name="Shirato S."/>
            <person name="Slamovits C.H."/>
            <person name="Spencer D.F."/>
            <person name="Suzuki S."/>
            <person name="Worden A.Z."/>
            <person name="Zauner S."/>
            <person name="Barry K."/>
            <person name="Bell C."/>
            <person name="Bharti A.K."/>
            <person name="Crow J.A."/>
            <person name="Grimwood J."/>
            <person name="Kramer R."/>
            <person name="Lindquist E."/>
            <person name="Lucas S."/>
            <person name="Salamov A."/>
            <person name="McFadden G.I."/>
            <person name="Lane C.E."/>
            <person name="Keeling P.J."/>
            <person name="Gray M.W."/>
            <person name="Grigoriev I.V."/>
            <person name="Archibald J.M."/>
        </authorList>
    </citation>
    <scope>NUCLEOTIDE SEQUENCE</scope>
    <source>
        <strain evidence="5 7">CCMP2712</strain>
    </source>
</reference>
<dbReference type="InterPro" id="IPR050145">
    <property type="entry name" value="Centrin_CML-like"/>
</dbReference>
<dbReference type="PaxDb" id="55529-EKX40626"/>
<dbReference type="AlphaFoldDB" id="L1IWL0"/>
<dbReference type="eggNOG" id="KOG0027">
    <property type="taxonomic scope" value="Eukaryota"/>
</dbReference>
<feature type="domain" description="EF-hand" evidence="4">
    <location>
        <begin position="75"/>
        <end position="110"/>
    </location>
</feature>
<keyword evidence="1" id="KW-0677">Repeat</keyword>
<evidence type="ECO:0000256" key="3">
    <source>
        <dbReference type="SAM" id="MobiDB-lite"/>
    </source>
</evidence>
<evidence type="ECO:0000313" key="7">
    <source>
        <dbReference type="Proteomes" id="UP000011087"/>
    </source>
</evidence>
<dbReference type="HOGENOM" id="CLU_1744008_0_0_1"/>
<dbReference type="InterPro" id="IPR018247">
    <property type="entry name" value="EF_Hand_1_Ca_BS"/>
</dbReference>
<dbReference type="OrthoDB" id="26525at2759"/>
<evidence type="ECO:0000256" key="2">
    <source>
        <dbReference type="ARBA" id="ARBA00022837"/>
    </source>
</evidence>
<dbReference type="CDD" id="cd00051">
    <property type="entry name" value="EFh"/>
    <property type="match status" value="1"/>
</dbReference>
<feature type="compositionally biased region" description="Low complexity" evidence="3">
    <location>
        <begin position="139"/>
        <end position="150"/>
    </location>
</feature>